<organism evidence="2">
    <name type="scientific">Hellea balneolensis</name>
    <dbReference type="NCBI Taxonomy" id="287478"/>
    <lineage>
        <taxon>Bacteria</taxon>
        <taxon>Pseudomonadati</taxon>
        <taxon>Pseudomonadota</taxon>
        <taxon>Alphaproteobacteria</taxon>
        <taxon>Maricaulales</taxon>
        <taxon>Robiginitomaculaceae</taxon>
        <taxon>Hellea</taxon>
    </lineage>
</organism>
<dbReference type="Gene3D" id="3.30.2310.20">
    <property type="entry name" value="RelE-like"/>
    <property type="match status" value="1"/>
</dbReference>
<dbReference type="Pfam" id="PF05016">
    <property type="entry name" value="ParE_toxin"/>
    <property type="match status" value="1"/>
</dbReference>
<dbReference type="EMBL" id="DROP01000062">
    <property type="protein sequence ID" value="HHI88483.1"/>
    <property type="molecule type" value="Genomic_DNA"/>
</dbReference>
<protein>
    <submittedName>
        <fullName evidence="2">Type II toxin-antitoxin system RelE/ParE family toxin</fullName>
    </submittedName>
</protein>
<comment type="caution">
    <text evidence="2">The sequence shown here is derived from an EMBL/GenBank/DDBJ whole genome shotgun (WGS) entry which is preliminary data.</text>
</comment>
<keyword evidence="1" id="KW-1277">Toxin-antitoxin system</keyword>
<evidence type="ECO:0000313" key="2">
    <source>
        <dbReference type="EMBL" id="HHI88483.1"/>
    </source>
</evidence>
<dbReference type="InterPro" id="IPR035093">
    <property type="entry name" value="RelE/ParE_toxin_dom_sf"/>
</dbReference>
<dbReference type="InterPro" id="IPR007712">
    <property type="entry name" value="RelE/ParE_toxin"/>
</dbReference>
<reference evidence="2" key="1">
    <citation type="journal article" date="2020" name="mSystems">
        <title>Genome- and Community-Level Interaction Insights into Carbon Utilization and Element Cycling Functions of Hydrothermarchaeota in Hydrothermal Sediment.</title>
        <authorList>
            <person name="Zhou Z."/>
            <person name="Liu Y."/>
            <person name="Xu W."/>
            <person name="Pan J."/>
            <person name="Luo Z.H."/>
            <person name="Li M."/>
        </authorList>
    </citation>
    <scope>NUCLEOTIDE SEQUENCE [LARGE SCALE GENOMIC DNA]</scope>
    <source>
        <strain evidence="2">HyVt-538</strain>
    </source>
</reference>
<name>A0A7V5U0U1_9PROT</name>
<evidence type="ECO:0000256" key="1">
    <source>
        <dbReference type="ARBA" id="ARBA00022649"/>
    </source>
</evidence>
<dbReference type="Proteomes" id="UP000885806">
    <property type="component" value="Unassembled WGS sequence"/>
</dbReference>
<accession>A0A7V5U0U1</accession>
<sequence>MRTVRFRARAIQNINRQIAYFDENAPHIIEPFRADMRTTISLVQTFPHIGHKGEVDGTREIISIKFRYIIVYVVREDFIEVLRVFFKGQNRQDKNG</sequence>
<gene>
    <name evidence="2" type="ORF">ENK01_00900</name>
</gene>
<dbReference type="AlphaFoldDB" id="A0A7V5U0U1"/>
<proteinExistence type="predicted"/>